<dbReference type="Pfam" id="PF00232">
    <property type="entry name" value="Glyco_hydro_1"/>
    <property type="match status" value="1"/>
</dbReference>
<name>A0ABU9D561_9PROT</name>
<comment type="pathway">
    <text evidence="1 6">Carbohydrate biosynthesis; dTDP-L-rhamnose biosynthesis.</text>
</comment>
<evidence type="ECO:0000313" key="8">
    <source>
        <dbReference type="EMBL" id="MEK8088687.1"/>
    </source>
</evidence>
<gene>
    <name evidence="8" type="ORF">WOB96_02805</name>
</gene>
<dbReference type="InterPro" id="IPR005913">
    <property type="entry name" value="dTDP_dehydrorham_reduct"/>
</dbReference>
<dbReference type="CDD" id="cd05254">
    <property type="entry name" value="dTDP_HR_like_SDR_e"/>
    <property type="match status" value="1"/>
</dbReference>
<dbReference type="EMBL" id="JBBPCO010000002">
    <property type="protein sequence ID" value="MEK8088687.1"/>
    <property type="molecule type" value="Genomic_DNA"/>
</dbReference>
<evidence type="ECO:0000256" key="4">
    <source>
        <dbReference type="ARBA" id="ARBA00017099"/>
    </source>
</evidence>
<evidence type="ECO:0000256" key="5">
    <source>
        <dbReference type="ARBA" id="ARBA00048200"/>
    </source>
</evidence>
<keyword evidence="9" id="KW-1185">Reference proteome</keyword>
<dbReference type="InterPro" id="IPR036291">
    <property type="entry name" value="NAD(P)-bd_dom_sf"/>
</dbReference>
<dbReference type="SUPFAM" id="SSF51735">
    <property type="entry name" value="NAD(P)-binding Rossmann-fold domains"/>
    <property type="match status" value="1"/>
</dbReference>
<dbReference type="Gene3D" id="3.20.20.80">
    <property type="entry name" value="Glycosidases"/>
    <property type="match status" value="1"/>
</dbReference>
<dbReference type="PANTHER" id="PTHR10491:SF4">
    <property type="entry name" value="METHIONINE ADENOSYLTRANSFERASE 2 SUBUNIT BETA"/>
    <property type="match status" value="1"/>
</dbReference>
<dbReference type="Gene3D" id="3.90.25.10">
    <property type="entry name" value="UDP-galactose 4-epimerase, domain 1"/>
    <property type="match status" value="1"/>
</dbReference>
<evidence type="ECO:0000259" key="7">
    <source>
        <dbReference type="Pfam" id="PF04321"/>
    </source>
</evidence>
<dbReference type="RefSeq" id="WP_341369753.1">
    <property type="nucleotide sequence ID" value="NZ_JBBPCO010000002.1"/>
</dbReference>
<dbReference type="Proteomes" id="UP001446205">
    <property type="component" value="Unassembled WGS sequence"/>
</dbReference>
<evidence type="ECO:0000256" key="1">
    <source>
        <dbReference type="ARBA" id="ARBA00004781"/>
    </source>
</evidence>
<keyword evidence="6" id="KW-0560">Oxidoreductase</keyword>
<organism evidence="8 9">
    <name type="scientific">Thermithiobacillus plumbiphilus</name>
    <dbReference type="NCBI Taxonomy" id="1729899"/>
    <lineage>
        <taxon>Bacteria</taxon>
        <taxon>Pseudomonadati</taxon>
        <taxon>Pseudomonadota</taxon>
        <taxon>Acidithiobacillia</taxon>
        <taxon>Acidithiobacillales</taxon>
        <taxon>Thermithiobacillaceae</taxon>
        <taxon>Thermithiobacillus</taxon>
    </lineage>
</organism>
<evidence type="ECO:0000256" key="6">
    <source>
        <dbReference type="RuleBase" id="RU364082"/>
    </source>
</evidence>
<evidence type="ECO:0000256" key="2">
    <source>
        <dbReference type="ARBA" id="ARBA00010944"/>
    </source>
</evidence>
<comment type="similarity">
    <text evidence="2 6">Belongs to the dTDP-4-dehydrorhamnose reductase family.</text>
</comment>
<evidence type="ECO:0000256" key="3">
    <source>
        <dbReference type="ARBA" id="ARBA00012929"/>
    </source>
</evidence>
<comment type="caution">
    <text evidence="8">The sequence shown here is derived from an EMBL/GenBank/DDBJ whole genome shotgun (WGS) entry which is preliminary data.</text>
</comment>
<feature type="domain" description="RmlD-like substrate binding" evidence="7">
    <location>
        <begin position="465"/>
        <end position="721"/>
    </location>
</feature>
<dbReference type="SUPFAM" id="SSF51445">
    <property type="entry name" value="(Trans)glycosidases"/>
    <property type="match status" value="1"/>
</dbReference>
<dbReference type="InterPro" id="IPR017853">
    <property type="entry name" value="GH"/>
</dbReference>
<keyword evidence="6" id="KW-0521">NADP</keyword>
<dbReference type="Pfam" id="PF04321">
    <property type="entry name" value="RmlD_sub_bind"/>
    <property type="match status" value="1"/>
</dbReference>
<comment type="catalytic activity">
    <reaction evidence="5 6">
        <text>dTDP-beta-L-rhamnose + NADP(+) = dTDP-4-dehydro-beta-L-rhamnose + NADPH + H(+)</text>
        <dbReference type="Rhea" id="RHEA:21796"/>
        <dbReference type="ChEBI" id="CHEBI:15378"/>
        <dbReference type="ChEBI" id="CHEBI:57510"/>
        <dbReference type="ChEBI" id="CHEBI:57783"/>
        <dbReference type="ChEBI" id="CHEBI:58349"/>
        <dbReference type="ChEBI" id="CHEBI:62830"/>
        <dbReference type="EC" id="1.1.1.133"/>
    </reaction>
</comment>
<dbReference type="InterPro" id="IPR001360">
    <property type="entry name" value="Glyco_hydro_1"/>
</dbReference>
<accession>A0ABU9D561</accession>
<reference evidence="8 9" key="1">
    <citation type="submission" date="2024-04" db="EMBL/GenBank/DDBJ databases">
        <authorList>
            <person name="Abashina T."/>
            <person name="Shaikin A."/>
        </authorList>
    </citation>
    <scope>NUCLEOTIDE SEQUENCE [LARGE SCALE GENOMIC DNA]</scope>
    <source>
        <strain evidence="8 9">AAFK</strain>
    </source>
</reference>
<sequence>MAFFTHEQSAPELWGGVECTVNRVNDDYFDQMERNGHAWRLEDLDLFASLGIKALRYPVLWERTAPDGIDNADWRWADERLNRLRELGIEPIVGFVHHGSGPRDTNLLDPAFPGRLAAYARAFAERYPWVKYYTPVNEPLTTARFSGLYGHWYPHHHSYESMLQALFVQCRAVVESMQAIRAINPDALLVQTEDLAKIFSTPPLAYEADFQNERRWLSFDLLTGRIDSQHTLWDFLLENGQPEADILWFRENACQPDIMGLNYYLSSERFLDHRLEFYPTHTHGGNGRDRYADVESVRVRTLGLNGPKALLRECWDRYHLPMAVTEVHNGCTREEQLRWFMAVWDAAVALRQEGVDLRAVTAWSLLGAYDWHTLVTRMEGHYEPGVFDVSGAQVRPTALASMLRELSEGRRPDHPLMDSPGWWERPQRLIYGVCEPDSGVDQRIEARMEASMESNRLARLKASRTLVILGARGTLGRAFARLCCLRGIPHRLLGREDMDIADEASVKAKLSSLNAWAVVNAAGYVRVDDAETDREHCFRENTLGPSILAQACQELGLQLLTFSSDLVFDGSSEAPYRENDAVMPLNVYGQSKAEAERLVLAHCPSALVIRTSSFFGPWDEYNFVTQALRTLAAGKTFTALEDTTVSPTYVPDLVNACLDLLIDRDSGIWHLSNQGQISWAELARCSAEAAGLSGHGVVGCTLADLNLPAPRPRFSALSSERGILLPSLERSLGRYLAECEVDWRAGMAMSGVNLPGRAAQTS</sequence>
<dbReference type="InterPro" id="IPR029903">
    <property type="entry name" value="RmlD-like-bd"/>
</dbReference>
<dbReference type="EC" id="1.1.1.133" evidence="3 6"/>
<comment type="cofactor">
    <cofactor evidence="6">
        <name>Mg(2+)</name>
        <dbReference type="ChEBI" id="CHEBI:18420"/>
    </cofactor>
    <text evidence="6">Binds 1 Mg(2+) ion per monomer.</text>
</comment>
<dbReference type="PANTHER" id="PTHR10491">
    <property type="entry name" value="DTDP-4-DEHYDRORHAMNOSE REDUCTASE"/>
    <property type="match status" value="1"/>
</dbReference>
<dbReference type="Gene3D" id="3.40.50.720">
    <property type="entry name" value="NAD(P)-binding Rossmann-like Domain"/>
    <property type="match status" value="1"/>
</dbReference>
<comment type="function">
    <text evidence="6">Catalyzes the reduction of dTDP-6-deoxy-L-lyxo-4-hexulose to yield dTDP-L-rhamnose.</text>
</comment>
<evidence type="ECO:0000313" key="9">
    <source>
        <dbReference type="Proteomes" id="UP001446205"/>
    </source>
</evidence>
<protein>
    <recommendedName>
        <fullName evidence="4 6">dTDP-4-dehydrorhamnose reductase</fullName>
        <ecNumber evidence="3 6">1.1.1.133</ecNumber>
    </recommendedName>
</protein>
<proteinExistence type="inferred from homology"/>